<protein>
    <submittedName>
        <fullName evidence="7">Uncharacterized protein</fullName>
    </submittedName>
</protein>
<dbReference type="Gene3D" id="3.50.50.60">
    <property type="entry name" value="FAD/NAD(P)-binding domain"/>
    <property type="match status" value="2"/>
</dbReference>
<sequence length="365" mass="40432">MVGGGIFTPDQTTRPMASLIPDNVIWERAAARHFEPEHNRVYLSSGSSLRYRALIVAPGLKLDWAAIPGLEESLGKNGVTSNYRFDLAPYTWKLVQELQNGRALFTQPPMPIKCAGAPQKAMYLSADHWRREGLLNRIQFHTAGNALFGVPDYVPALMEYIDRYQIDLNFGSTLVEVDGDARTAKFARMQTDGSKVFETLEFDMIHVCPPQTAPDFIRTSPLAGSGGWLEIDPVTLRHVRYTNIFGLGDATDTPNAKTAAAVRQQAPVVAENVLACLEEGPLTAGYDGYGSCPLTVERGKIVLAEFCYGGKLKPTFPSWLIDGRRPSRLAWHLKSDALPSIYWNAMLKGREWLCSTRQLNIATLS</sequence>
<dbReference type="AlphaFoldDB" id="A0A8H2RGD3"/>
<keyword evidence="2" id="KW-0285">Flavoprotein</keyword>
<dbReference type="GO" id="GO:0070221">
    <property type="term" value="P:sulfide oxidation, using sulfide:quinone oxidoreductase"/>
    <property type="evidence" value="ECO:0007669"/>
    <property type="project" value="TreeGrafter"/>
</dbReference>
<dbReference type="GO" id="GO:0048038">
    <property type="term" value="F:quinone binding"/>
    <property type="evidence" value="ECO:0007669"/>
    <property type="project" value="UniProtKB-KW"/>
</dbReference>
<dbReference type="InterPro" id="IPR015904">
    <property type="entry name" value="Sulphide_quinone_reductase"/>
</dbReference>
<comment type="cofactor">
    <cofactor evidence="1">
        <name>FAD</name>
        <dbReference type="ChEBI" id="CHEBI:57692"/>
    </cofactor>
</comment>
<evidence type="ECO:0000256" key="5">
    <source>
        <dbReference type="ARBA" id="ARBA00022946"/>
    </source>
</evidence>
<evidence type="ECO:0000256" key="2">
    <source>
        <dbReference type="ARBA" id="ARBA00022630"/>
    </source>
</evidence>
<evidence type="ECO:0000256" key="3">
    <source>
        <dbReference type="ARBA" id="ARBA00022719"/>
    </source>
</evidence>
<evidence type="ECO:0000256" key="4">
    <source>
        <dbReference type="ARBA" id="ARBA00022827"/>
    </source>
</evidence>
<name>A0A8H2RGD3_PSEFL</name>
<proteinExistence type="predicted"/>
<dbReference type="SUPFAM" id="SSF51905">
    <property type="entry name" value="FAD/NAD(P)-binding domain"/>
    <property type="match status" value="2"/>
</dbReference>
<gene>
    <name evidence="7" type="ORF">PS900_01005</name>
</gene>
<dbReference type="EMBL" id="CABVIE010000002">
    <property type="protein sequence ID" value="VVO65060.1"/>
    <property type="molecule type" value="Genomic_DNA"/>
</dbReference>
<dbReference type="PANTHER" id="PTHR10632:SF2">
    <property type="entry name" value="SULFIDE:QUINONE OXIDOREDUCTASE, MITOCHONDRIAL"/>
    <property type="match status" value="1"/>
</dbReference>
<evidence type="ECO:0000313" key="8">
    <source>
        <dbReference type="Proteomes" id="UP000325723"/>
    </source>
</evidence>
<keyword evidence="6" id="KW-0560">Oxidoreductase</keyword>
<dbReference type="Proteomes" id="UP000325723">
    <property type="component" value="Unassembled WGS sequence"/>
</dbReference>
<accession>A0A8H2RGD3</accession>
<dbReference type="InterPro" id="IPR036188">
    <property type="entry name" value="FAD/NAD-bd_sf"/>
</dbReference>
<reference evidence="7 8" key="1">
    <citation type="submission" date="2019-09" db="EMBL/GenBank/DDBJ databases">
        <authorList>
            <person name="Chandra G."/>
            <person name="Truman W A."/>
        </authorList>
    </citation>
    <scope>NUCLEOTIDE SEQUENCE [LARGE SCALE GENOMIC DNA]</scope>
    <source>
        <strain evidence="7">PS900</strain>
    </source>
</reference>
<keyword evidence="3" id="KW-0874">Quinone</keyword>
<organism evidence="7 8">
    <name type="scientific">Pseudomonas fluorescens</name>
    <dbReference type="NCBI Taxonomy" id="294"/>
    <lineage>
        <taxon>Bacteria</taxon>
        <taxon>Pseudomonadati</taxon>
        <taxon>Pseudomonadota</taxon>
        <taxon>Gammaproteobacteria</taxon>
        <taxon>Pseudomonadales</taxon>
        <taxon>Pseudomonadaceae</taxon>
        <taxon>Pseudomonas</taxon>
    </lineage>
</organism>
<keyword evidence="4" id="KW-0274">FAD</keyword>
<comment type="caution">
    <text evidence="7">The sequence shown here is derived from an EMBL/GenBank/DDBJ whole genome shotgun (WGS) entry which is preliminary data.</text>
</comment>
<dbReference type="GO" id="GO:0070224">
    <property type="term" value="F:sulfide:quinone oxidoreductase activity"/>
    <property type="evidence" value="ECO:0007669"/>
    <property type="project" value="TreeGrafter"/>
</dbReference>
<dbReference type="FunFam" id="3.50.50.60:FF:000034">
    <property type="entry name" value="sulfide:quinone oxidoreductase, mitochondrial"/>
    <property type="match status" value="1"/>
</dbReference>
<evidence type="ECO:0000313" key="7">
    <source>
        <dbReference type="EMBL" id="VVO65060.1"/>
    </source>
</evidence>
<dbReference type="GO" id="GO:0071949">
    <property type="term" value="F:FAD binding"/>
    <property type="evidence" value="ECO:0007669"/>
    <property type="project" value="TreeGrafter"/>
</dbReference>
<dbReference type="PANTHER" id="PTHR10632">
    <property type="entry name" value="SULFIDE:QUINONE OXIDOREDUCTASE"/>
    <property type="match status" value="1"/>
</dbReference>
<keyword evidence="5" id="KW-0809">Transit peptide</keyword>
<evidence type="ECO:0000256" key="1">
    <source>
        <dbReference type="ARBA" id="ARBA00001974"/>
    </source>
</evidence>
<evidence type="ECO:0000256" key="6">
    <source>
        <dbReference type="ARBA" id="ARBA00023002"/>
    </source>
</evidence>